<keyword evidence="1" id="KW-1133">Transmembrane helix</keyword>
<evidence type="ECO:0000313" key="2">
    <source>
        <dbReference type="EMBL" id="QBR93448.1"/>
    </source>
</evidence>
<proteinExistence type="predicted"/>
<feature type="transmembrane region" description="Helical" evidence="1">
    <location>
        <begin position="12"/>
        <end position="31"/>
    </location>
</feature>
<dbReference type="Proteomes" id="UP000294894">
    <property type="component" value="Chromosome"/>
</dbReference>
<feature type="transmembrane region" description="Helical" evidence="1">
    <location>
        <begin position="118"/>
        <end position="137"/>
    </location>
</feature>
<dbReference type="Pfam" id="PF06912">
    <property type="entry name" value="DUF1275"/>
    <property type="match status" value="1"/>
</dbReference>
<dbReference type="PANTHER" id="PTHR37314:SF4">
    <property type="entry name" value="UPF0700 TRANSMEMBRANE PROTEIN YOAK"/>
    <property type="match status" value="1"/>
</dbReference>
<dbReference type="EMBL" id="CP038267">
    <property type="protein sequence ID" value="QBR93448.1"/>
    <property type="molecule type" value="Genomic_DNA"/>
</dbReference>
<dbReference type="PANTHER" id="PTHR37314">
    <property type="entry name" value="SLR0142 PROTEIN"/>
    <property type="match status" value="1"/>
</dbReference>
<evidence type="ECO:0000313" key="3">
    <source>
        <dbReference type="Proteomes" id="UP000294894"/>
    </source>
</evidence>
<feature type="transmembrane region" description="Helical" evidence="1">
    <location>
        <begin position="58"/>
        <end position="78"/>
    </location>
</feature>
<dbReference type="AlphaFoldDB" id="A0A4P7GMQ1"/>
<evidence type="ECO:0000256" key="1">
    <source>
        <dbReference type="SAM" id="Phobius"/>
    </source>
</evidence>
<keyword evidence="3" id="KW-1185">Reference proteome</keyword>
<keyword evidence="1" id="KW-0472">Membrane</keyword>
<name>A0A4P7GMQ1_9ACTN</name>
<dbReference type="OrthoDB" id="4272751at2"/>
<sequence>MSAPADRISTGLMLVLSFGTGVLDAATYLGLHGVFTANMTGNVVFVGLGIADDGSVPLLRASLALAGFVVGATVIGLVQRGRQVQRNRDTVAAVTFLVAGLLVAGTAAALWRGDLSELVLDAVTGVIAFAMGAQAVAARRVGVGDVSTVVVTSTLAGMAAEAPWTGGGSDGRTTLRRAAAVVSMGGGAVAGAFLLHLGIAVPVALSAGLLLVVGTVGVARVGRARRRDRIAAAAGFAGQPDERVRRPVS</sequence>
<reference evidence="2 3" key="1">
    <citation type="submission" date="2019-03" db="EMBL/GenBank/DDBJ databases">
        <title>Three New Species of Nocardioides, Nocardioides euryhalodurans sp. nov., Nocardioides seonyuensis sp. nov. and Nocardioides eburneoflavus sp. nov., Iolated from Soil.</title>
        <authorList>
            <person name="Roh S.G."/>
            <person name="Lee C."/>
            <person name="Kim M.-K."/>
            <person name="Kim S.B."/>
        </authorList>
    </citation>
    <scope>NUCLEOTIDE SEQUENCE [LARGE SCALE GENOMIC DNA]</scope>
    <source>
        <strain evidence="2 3">MMS17-SY117</strain>
    </source>
</reference>
<gene>
    <name evidence="2" type="ORF">EXE57_15100</name>
</gene>
<dbReference type="RefSeq" id="WP_135078892.1">
    <property type="nucleotide sequence ID" value="NZ_CP038267.1"/>
</dbReference>
<organism evidence="2 3">
    <name type="scientific">Nocardioides euryhalodurans</name>
    <dbReference type="NCBI Taxonomy" id="2518370"/>
    <lineage>
        <taxon>Bacteria</taxon>
        <taxon>Bacillati</taxon>
        <taxon>Actinomycetota</taxon>
        <taxon>Actinomycetes</taxon>
        <taxon>Propionibacteriales</taxon>
        <taxon>Nocardioidaceae</taxon>
        <taxon>Nocardioides</taxon>
    </lineage>
</organism>
<accession>A0A4P7GMQ1</accession>
<dbReference type="KEGG" id="noy:EXE57_15100"/>
<feature type="transmembrane region" description="Helical" evidence="1">
    <location>
        <begin position="90"/>
        <end position="112"/>
    </location>
</feature>
<dbReference type="InterPro" id="IPR010699">
    <property type="entry name" value="DUF1275"/>
</dbReference>
<keyword evidence="1" id="KW-0812">Transmembrane</keyword>
<feature type="transmembrane region" description="Helical" evidence="1">
    <location>
        <begin position="203"/>
        <end position="221"/>
    </location>
</feature>
<feature type="transmembrane region" description="Helical" evidence="1">
    <location>
        <begin position="178"/>
        <end position="197"/>
    </location>
</feature>
<protein>
    <submittedName>
        <fullName evidence="2">DUF1275 domain-containing protein</fullName>
    </submittedName>
</protein>